<dbReference type="GO" id="GO:0006002">
    <property type="term" value="P:fructose 6-phosphate metabolic process"/>
    <property type="evidence" value="ECO:0007669"/>
    <property type="project" value="InterPro"/>
</dbReference>
<dbReference type="InterPro" id="IPR050929">
    <property type="entry name" value="PFKA"/>
</dbReference>
<evidence type="ECO:0000256" key="4">
    <source>
        <dbReference type="ARBA" id="ARBA00022777"/>
    </source>
</evidence>
<evidence type="ECO:0000256" key="6">
    <source>
        <dbReference type="HAMAP-Rule" id="MF_01978"/>
    </source>
</evidence>
<keyword evidence="6" id="KW-0963">Cytoplasm</keyword>
<keyword evidence="3 6" id="KW-0479">Metal-binding</keyword>
<comment type="function">
    <text evidence="6">Catalyzes the phosphorylation of D-fructose 6-phosphate, the first committing step of glycolysis. Uses inorganic phosphate (PPi) as phosphoryl donor instead of ATP like common ATP-dependent phosphofructokinases (ATP-PFKs), which renders the reaction reversible, and can thus function both in glycolysis and gluconeogenesis. Consistently, PPi-PFK can replace the enzymes of both the forward (ATP-PFK) and reverse (fructose-bisphosphatase (FBPase)) reactions.</text>
</comment>
<dbReference type="EC" id="2.7.1.90" evidence="6"/>
<dbReference type="PIRSF" id="PIRSF036483">
    <property type="entry name" value="PFK_XF0274"/>
    <property type="match status" value="1"/>
</dbReference>
<accession>A0A1I0F2D0</accession>
<dbReference type="InterPro" id="IPR011404">
    <property type="entry name" value="PPi-PFK"/>
</dbReference>
<feature type="active site" description="Proton acceptor" evidence="6">
    <location>
        <position position="141"/>
    </location>
</feature>
<dbReference type="PRINTS" id="PR00476">
    <property type="entry name" value="PHFRCTKINASE"/>
</dbReference>
<organism evidence="8 9">
    <name type="scientific">Natronincola peptidivorans</name>
    <dbReference type="NCBI Taxonomy" id="426128"/>
    <lineage>
        <taxon>Bacteria</taxon>
        <taxon>Bacillati</taxon>
        <taxon>Bacillota</taxon>
        <taxon>Clostridia</taxon>
        <taxon>Peptostreptococcales</taxon>
        <taxon>Natronincolaceae</taxon>
        <taxon>Natronincola</taxon>
    </lineage>
</organism>
<dbReference type="UniPathway" id="UPA00109">
    <property type="reaction ID" value="UER00182"/>
</dbReference>
<comment type="caution">
    <text evidence="6">Lacks conserved residue(s) required for the propagation of feature annotation.</text>
</comment>
<feature type="binding site" evidence="6">
    <location>
        <begin position="139"/>
        <end position="141"/>
    </location>
    <ligand>
        <name>substrate</name>
    </ligand>
</feature>
<feature type="binding site" evidence="6">
    <location>
        <position position="242"/>
    </location>
    <ligand>
        <name>substrate</name>
    </ligand>
</feature>
<dbReference type="EMBL" id="FOHU01000013">
    <property type="protein sequence ID" value="SET51959.1"/>
    <property type="molecule type" value="Genomic_DNA"/>
</dbReference>
<proteinExistence type="inferred from homology"/>
<dbReference type="SUPFAM" id="SSF53784">
    <property type="entry name" value="Phosphofructokinase"/>
    <property type="match status" value="1"/>
</dbReference>
<dbReference type="Gene3D" id="3.40.50.450">
    <property type="match status" value="1"/>
</dbReference>
<evidence type="ECO:0000313" key="9">
    <source>
        <dbReference type="Proteomes" id="UP000199568"/>
    </source>
</evidence>
<feature type="domain" description="Phosphofructokinase" evidence="7">
    <location>
        <begin position="4"/>
        <end position="300"/>
    </location>
</feature>
<evidence type="ECO:0000313" key="8">
    <source>
        <dbReference type="EMBL" id="SET51959.1"/>
    </source>
</evidence>
<evidence type="ECO:0000256" key="2">
    <source>
        <dbReference type="ARBA" id="ARBA00022679"/>
    </source>
</evidence>
<evidence type="ECO:0000256" key="1">
    <source>
        <dbReference type="ARBA" id="ARBA00001946"/>
    </source>
</evidence>
<comment type="similarity">
    <text evidence="6">Belongs to the phosphofructokinase type A (PFKA) family. PPi-dependent PFK group II subfamily. Clade 'B2' sub-subfamily.</text>
</comment>
<feature type="site" description="Important for catalytic activity; stabilizes the transition state when the phosphoryl donor is PPi" evidence="6">
    <location>
        <position position="138"/>
    </location>
</feature>
<dbReference type="Gene3D" id="3.40.50.460">
    <property type="entry name" value="Phosphofructokinase domain"/>
    <property type="match status" value="1"/>
</dbReference>
<name>A0A1I0F2D0_9FIRM</name>
<keyword evidence="6" id="KW-0324">Glycolysis</keyword>
<dbReference type="OrthoDB" id="9802503at2"/>
<feature type="binding site" evidence="6">
    <location>
        <position position="11"/>
    </location>
    <ligand>
        <name>diphosphate</name>
        <dbReference type="ChEBI" id="CHEBI:33019"/>
    </ligand>
</feature>
<dbReference type="InterPro" id="IPR022953">
    <property type="entry name" value="ATP_PFK"/>
</dbReference>
<dbReference type="GO" id="GO:0003872">
    <property type="term" value="F:6-phosphofructokinase activity"/>
    <property type="evidence" value="ECO:0007669"/>
    <property type="project" value="UniProtKB-UniRule"/>
</dbReference>
<keyword evidence="2 6" id="KW-0808">Transferase</keyword>
<comment type="catalytic activity">
    <reaction evidence="6">
        <text>beta-D-fructose 6-phosphate + diphosphate = beta-D-fructose 1,6-bisphosphate + phosphate + H(+)</text>
        <dbReference type="Rhea" id="RHEA:13613"/>
        <dbReference type="ChEBI" id="CHEBI:15378"/>
        <dbReference type="ChEBI" id="CHEBI:32966"/>
        <dbReference type="ChEBI" id="CHEBI:33019"/>
        <dbReference type="ChEBI" id="CHEBI:43474"/>
        <dbReference type="ChEBI" id="CHEBI:57634"/>
        <dbReference type="EC" id="2.7.1.90"/>
    </reaction>
</comment>
<dbReference type="AlphaFoldDB" id="A0A1I0F2D0"/>
<dbReference type="InterPro" id="IPR000023">
    <property type="entry name" value="Phosphofructokinase_dom"/>
</dbReference>
<reference evidence="8 9" key="1">
    <citation type="submission" date="2016-10" db="EMBL/GenBank/DDBJ databases">
        <authorList>
            <person name="de Groot N.N."/>
        </authorList>
    </citation>
    <scope>NUCLEOTIDE SEQUENCE [LARGE SCALE GENOMIC DNA]</scope>
    <source>
        <strain evidence="8 9">DSM 18979</strain>
    </source>
</reference>
<feature type="binding site" evidence="6">
    <location>
        <position position="111"/>
    </location>
    <ligand>
        <name>Mg(2+)</name>
        <dbReference type="ChEBI" id="CHEBI:18420"/>
        <note>catalytic</note>
    </ligand>
</feature>
<sequence>MKNCIVAQSGGPTSVINASVVGVAMANQNTNYYDKVFGGVNGIEGILKGDIINLSELSSEDLQLLKHTPSSGLGSCRYKMKDFKTDDSEYQKLFYILKENDIEAFFYIGGNDSMDTVNKLNQYAILKGYNIQFIGIPKTIDNDLPITDHTPGFGSAAKFIATATLETYLDASVYVNNGIFIIETMGRDTGWLAASAALAKIDNKSVADFIYLPEMPFSQEKFLEDVKKVFQEKNQVYIVVSEGVKNENGDFLCEIKVQNQHDKFGHAQLGGVAQYLRRLIIESGITSRVKTLELGVMQRSAMHCVSETDLEEAYKAGKTAIDYAAEGKTGCMVSFRRLDQQSYGIEMFEGDVSKVANNIKYFPEEWITSEKNHVTEEAIHYIEPLIQGTPEVTMERGLPKYKQLDKQLREIKEY</sequence>
<dbReference type="HAMAP" id="MF_01978">
    <property type="entry name" value="Phosphofructokinase_II_B2"/>
    <property type="match status" value="1"/>
</dbReference>
<dbReference type="PANTHER" id="PTHR45770">
    <property type="entry name" value="ATP-DEPENDENT 6-PHOSPHOFRUCTOKINASE 1"/>
    <property type="match status" value="1"/>
</dbReference>
<keyword evidence="4 6" id="KW-0418">Kinase</keyword>
<dbReference type="Proteomes" id="UP000199568">
    <property type="component" value="Unassembled WGS sequence"/>
</dbReference>
<keyword evidence="5 6" id="KW-0460">Magnesium</keyword>
<comment type="subunit">
    <text evidence="6">Homodimer.</text>
</comment>
<feature type="site" description="Important for catalytic activity and substrate specificity; stabilizes the transition state when the phosphoryl donor is PPi; prevents ATP from binding by mimicking the alpha-phosphate group of ATP" evidence="6">
    <location>
        <position position="112"/>
    </location>
</feature>
<comment type="subcellular location">
    <subcellularLocation>
        <location evidence="6">Cytoplasm</location>
    </subcellularLocation>
</comment>
<feature type="binding site" evidence="6">
    <location>
        <begin position="185"/>
        <end position="187"/>
    </location>
    <ligand>
        <name>substrate</name>
    </ligand>
</feature>
<evidence type="ECO:0000256" key="3">
    <source>
        <dbReference type="ARBA" id="ARBA00022723"/>
    </source>
</evidence>
<dbReference type="GO" id="GO:0046872">
    <property type="term" value="F:metal ion binding"/>
    <property type="evidence" value="ECO:0007669"/>
    <property type="project" value="UniProtKB-KW"/>
</dbReference>
<dbReference type="GO" id="GO:0005737">
    <property type="term" value="C:cytoplasm"/>
    <property type="evidence" value="ECO:0007669"/>
    <property type="project" value="UniProtKB-SubCell"/>
</dbReference>
<comment type="cofactor">
    <cofactor evidence="1 6">
        <name>Mg(2+)</name>
        <dbReference type="ChEBI" id="CHEBI:18420"/>
    </cofactor>
</comment>
<protein>
    <recommendedName>
        <fullName evidence="6">Pyrophosphate--fructose 6-phosphate 1-phosphotransferase</fullName>
        <ecNumber evidence="6">2.7.1.90</ecNumber>
    </recommendedName>
    <alternativeName>
        <fullName evidence="6">6-phosphofructokinase, pyrophosphate dependent</fullName>
    </alternativeName>
    <alternativeName>
        <fullName evidence="6">PPi-dependent phosphofructokinase</fullName>
        <shortName evidence="6">PPi-PFK</shortName>
    </alternativeName>
    <alternativeName>
        <fullName evidence="6">Pyrophosphate-dependent 6-phosphofructose-1-kinase</fullName>
    </alternativeName>
</protein>
<dbReference type="Pfam" id="PF00365">
    <property type="entry name" value="PFK"/>
    <property type="match status" value="1"/>
</dbReference>
<gene>
    <name evidence="6" type="primary">pfp</name>
    <name evidence="8" type="ORF">SAMN05660297_02645</name>
</gene>
<dbReference type="STRING" id="426128.SAMN05660297_02645"/>
<keyword evidence="9" id="KW-1185">Reference proteome</keyword>
<evidence type="ECO:0000259" key="7">
    <source>
        <dbReference type="Pfam" id="PF00365"/>
    </source>
</evidence>
<dbReference type="InterPro" id="IPR035966">
    <property type="entry name" value="PKF_sf"/>
</dbReference>
<dbReference type="GO" id="GO:0047334">
    <property type="term" value="F:diphosphate-fructose-6-phosphate 1-phosphotransferase activity"/>
    <property type="evidence" value="ECO:0007669"/>
    <property type="project" value="UniProtKB-EC"/>
</dbReference>
<dbReference type="RefSeq" id="WP_090444916.1">
    <property type="nucleotide sequence ID" value="NZ_FOHU01000013.1"/>
</dbReference>
<comment type="activity regulation">
    <text evidence="6">Non-allosteric.</text>
</comment>
<dbReference type="NCBIfam" id="NF010675">
    <property type="entry name" value="PRK14072.1"/>
    <property type="match status" value="1"/>
</dbReference>
<evidence type="ECO:0000256" key="5">
    <source>
        <dbReference type="ARBA" id="ARBA00022842"/>
    </source>
</evidence>
<comment type="pathway">
    <text evidence="6">Carbohydrate degradation; glycolysis; D-glyceraldehyde 3-phosphate and glycerone phosphate from D-glucose: step 3/4.</text>
</comment>